<dbReference type="Proteomes" id="UP000494170">
    <property type="component" value="Unassembled WGS sequence"/>
</dbReference>
<dbReference type="InterPro" id="IPR055259">
    <property type="entry name" value="YkvP/CgeB_Glyco_trans-like"/>
</dbReference>
<name>A0A6P2L2L7_BURL3</name>
<dbReference type="AlphaFoldDB" id="A0A6P2L2L7"/>
<dbReference type="EMBL" id="CABVPY010000015">
    <property type="protein sequence ID" value="VWB61319.1"/>
    <property type="molecule type" value="Genomic_DNA"/>
</dbReference>
<reference evidence="2 3" key="1">
    <citation type="submission" date="2019-09" db="EMBL/GenBank/DDBJ databases">
        <authorList>
            <person name="Depoorter E."/>
        </authorList>
    </citation>
    <scope>NUCLEOTIDE SEQUENCE [LARGE SCALE GENOMIC DNA]</scope>
    <source>
        <strain evidence="2">LMG 6863</strain>
    </source>
</reference>
<proteinExistence type="predicted"/>
<evidence type="ECO:0000259" key="1">
    <source>
        <dbReference type="Pfam" id="PF13524"/>
    </source>
</evidence>
<feature type="domain" description="Spore protein YkvP/CgeB glycosyl transferase-like" evidence="1">
    <location>
        <begin position="192"/>
        <end position="322"/>
    </location>
</feature>
<evidence type="ECO:0000313" key="2">
    <source>
        <dbReference type="EMBL" id="VWB61319.1"/>
    </source>
</evidence>
<sequence>MSAEKFKLPDGMVGRFGIVKLWPKIKTAEDENIARLKNTAKSLGLECVEVSPQGELLGSDGIFVSKENCDFVIHLHFETPKAYDVYSFVALWNPLKFYHTWGYSRFSKNLLTHDDFISCDSRWADDHVKRLVSNDACHQAPRFKMYHSLSEPIFEPKLREFKLFYAGINWERIGKGRSRHQELLDLLDGDDVMKIFGPKIFQGVEVWAGYKSYQREIPFDGVSMIGAIAGCGAALVLSSDAHKESELMSNRLFESLAAGALIICDENPFARKNFGDTLLYFNSKDDVARQHAVIVDHINWANRNPDEALALAKRAQTIFLEKFALDLSLSDIYRNLHKRKQQVRVAYLPDGTAVRVKAHLLMDSFSAKTIDRLIKSAQVQDYSHVDYALVVDRADYQKWQKDIDARLASAGVRIDVEVCDFRQPEAWGGAQSKLGQIMQECLARSLKHNAVVFVAPNEELMSNHFSVLAGSLARNPNDAYRATSVLYKHFNNGDTFTDYNDEVNFGHYQDNRPMGFARFIINVNKIRSDIDCALPYLDKLVLSPFVGKEDVVSCESLASAIILIQDEFPKGSWNSELELGVIGDYSPWVLRKAAETPPDLTYLMENATKKLAPVELSFKNLNKNNKVKLVASLMNAVTPGFVRKPVFWTYDRFAGGKKNA</sequence>
<evidence type="ECO:0000313" key="3">
    <source>
        <dbReference type="Proteomes" id="UP000494170"/>
    </source>
</evidence>
<gene>
    <name evidence="2" type="ORF">BLA6863_02853</name>
</gene>
<dbReference type="Pfam" id="PF13524">
    <property type="entry name" value="Glyco_trans_1_2"/>
    <property type="match status" value="1"/>
</dbReference>
<protein>
    <recommendedName>
        <fullName evidence="1">Spore protein YkvP/CgeB glycosyl transferase-like domain-containing protein</fullName>
    </recommendedName>
</protein>
<organism evidence="2 3">
    <name type="scientific">Burkholderia lata (strain ATCC 17760 / DSM 23089 / LMG 22485 / NCIMB 9086 / R18194 / 383)</name>
    <dbReference type="NCBI Taxonomy" id="482957"/>
    <lineage>
        <taxon>Bacteria</taxon>
        <taxon>Pseudomonadati</taxon>
        <taxon>Pseudomonadota</taxon>
        <taxon>Betaproteobacteria</taxon>
        <taxon>Burkholderiales</taxon>
        <taxon>Burkholderiaceae</taxon>
        <taxon>Burkholderia</taxon>
        <taxon>Burkholderia cepacia complex</taxon>
    </lineage>
</organism>
<accession>A0A6P2L2L7</accession>
<dbReference type="RefSeq" id="WP_174940622.1">
    <property type="nucleotide sequence ID" value="NZ_CABVPY010000015.1"/>
</dbReference>